<dbReference type="GO" id="GO:0016705">
    <property type="term" value="F:oxidoreductase activity, acting on paired donors, with incorporation or reduction of molecular oxygen"/>
    <property type="evidence" value="ECO:0007669"/>
    <property type="project" value="InterPro"/>
</dbReference>
<keyword evidence="3 5" id="KW-0479">Metal-binding</keyword>
<feature type="transmembrane region" description="Helical" evidence="7">
    <location>
        <begin position="12"/>
        <end position="35"/>
    </location>
</feature>
<dbReference type="InterPro" id="IPR050121">
    <property type="entry name" value="Cytochrome_P450_monoxygenase"/>
</dbReference>
<name>A0A5J5F1P4_9PEZI</name>
<dbReference type="InParanoid" id="A0A5J5F1P4"/>
<dbReference type="SUPFAM" id="SSF48264">
    <property type="entry name" value="Cytochrome P450"/>
    <property type="match status" value="1"/>
</dbReference>
<dbReference type="OrthoDB" id="3945418at2759"/>
<evidence type="ECO:0000256" key="6">
    <source>
        <dbReference type="RuleBase" id="RU000461"/>
    </source>
</evidence>
<evidence type="ECO:0000256" key="2">
    <source>
        <dbReference type="ARBA" id="ARBA00010617"/>
    </source>
</evidence>
<comment type="similarity">
    <text evidence="2 6">Belongs to the cytochrome P450 family.</text>
</comment>
<evidence type="ECO:0000256" key="5">
    <source>
        <dbReference type="PIRSR" id="PIRSR602401-1"/>
    </source>
</evidence>
<keyword evidence="9" id="KW-1185">Reference proteome</keyword>
<evidence type="ECO:0000256" key="4">
    <source>
        <dbReference type="ARBA" id="ARBA00023004"/>
    </source>
</evidence>
<dbReference type="InterPro" id="IPR002401">
    <property type="entry name" value="Cyt_P450_E_grp-I"/>
</dbReference>
<sequence>MEKIATSILHSIPSGLSLLSSFLLYRVLLVVYRLYFHPLSRIPGPKLAAATTLYVAYYDVYKNGTFLRDALPALHKKYGPVVRISPTEVQIHQPELYHRVNAMHSPFIKDPVYYGSIGVSSSAFGTTDQSLHRSRRSLINPMFSKRRILEASTIMQDVVMKLCTILETFCDSNKPVPLSNAFYCVTVDTITAYTFGESWNMLDEPNFTSEWVESVLSFAGMVQAKIQFPRALGVLEALGKVFPSLTPLAFIKLIQYCENRVQQALEDDAAAKAAGIPPKERPDTIYDALLYPPSEKAQRPSYEELVGESISMVTAGTDTSATVLQFLAWHFLTRPEVQEKLLQELATVEAEPNGLLPLKRLEELPYLTGFIKETLRYNTPAPGRQNRIVPEGGLTIPSTGAFLPAGTRIAFCVGMLHHDPRIFEDPAEFRPERWMGQKGKELDKWMLAFSKGDRVCVGINLAYAELHLVVANLFSRFKLELFETTKEDLECVDHFVGHLKGRIKVIASRREREAMMV</sequence>
<dbReference type="GO" id="GO:0004497">
    <property type="term" value="F:monooxygenase activity"/>
    <property type="evidence" value="ECO:0007669"/>
    <property type="project" value="UniProtKB-KW"/>
</dbReference>
<feature type="binding site" description="axial binding residue" evidence="5">
    <location>
        <position position="456"/>
    </location>
    <ligand>
        <name>heme</name>
        <dbReference type="ChEBI" id="CHEBI:30413"/>
    </ligand>
    <ligandPart>
        <name>Fe</name>
        <dbReference type="ChEBI" id="CHEBI:18248"/>
    </ligandPart>
</feature>
<dbReference type="InterPro" id="IPR036396">
    <property type="entry name" value="Cyt_P450_sf"/>
</dbReference>
<keyword evidence="7" id="KW-1133">Transmembrane helix</keyword>
<organism evidence="8 9">
    <name type="scientific">Sphaerosporella brunnea</name>
    <dbReference type="NCBI Taxonomy" id="1250544"/>
    <lineage>
        <taxon>Eukaryota</taxon>
        <taxon>Fungi</taxon>
        <taxon>Dikarya</taxon>
        <taxon>Ascomycota</taxon>
        <taxon>Pezizomycotina</taxon>
        <taxon>Pezizomycetes</taxon>
        <taxon>Pezizales</taxon>
        <taxon>Pyronemataceae</taxon>
        <taxon>Sphaerosporella</taxon>
    </lineage>
</organism>
<evidence type="ECO:0000256" key="1">
    <source>
        <dbReference type="ARBA" id="ARBA00001971"/>
    </source>
</evidence>
<keyword evidence="7" id="KW-0812">Transmembrane</keyword>
<dbReference type="FunCoup" id="A0A5J5F1P4">
    <property type="interactions" value="1532"/>
</dbReference>
<dbReference type="PRINTS" id="PR00385">
    <property type="entry name" value="P450"/>
</dbReference>
<dbReference type="InterPro" id="IPR017972">
    <property type="entry name" value="Cyt_P450_CS"/>
</dbReference>
<dbReference type="Proteomes" id="UP000326924">
    <property type="component" value="Unassembled WGS sequence"/>
</dbReference>
<accession>A0A5J5F1P4</accession>
<evidence type="ECO:0000313" key="8">
    <source>
        <dbReference type="EMBL" id="KAA8909835.1"/>
    </source>
</evidence>
<proteinExistence type="inferred from homology"/>
<evidence type="ECO:0000313" key="9">
    <source>
        <dbReference type="Proteomes" id="UP000326924"/>
    </source>
</evidence>
<dbReference type="CDD" id="cd11062">
    <property type="entry name" value="CYP58-like"/>
    <property type="match status" value="1"/>
</dbReference>
<comment type="cofactor">
    <cofactor evidence="1 5">
        <name>heme</name>
        <dbReference type="ChEBI" id="CHEBI:30413"/>
    </cofactor>
</comment>
<dbReference type="AlphaFoldDB" id="A0A5J5F1P4"/>
<dbReference type="PANTHER" id="PTHR24305">
    <property type="entry name" value="CYTOCHROME P450"/>
    <property type="match status" value="1"/>
</dbReference>
<dbReference type="PRINTS" id="PR00463">
    <property type="entry name" value="EP450I"/>
</dbReference>
<evidence type="ECO:0000256" key="3">
    <source>
        <dbReference type="ARBA" id="ARBA00022723"/>
    </source>
</evidence>
<evidence type="ECO:0000256" key="7">
    <source>
        <dbReference type="SAM" id="Phobius"/>
    </source>
</evidence>
<keyword evidence="4 5" id="KW-0408">Iron</keyword>
<reference evidence="8 9" key="1">
    <citation type="submission" date="2019-09" db="EMBL/GenBank/DDBJ databases">
        <title>Draft genome of the ectomycorrhizal ascomycete Sphaerosporella brunnea.</title>
        <authorList>
            <consortium name="DOE Joint Genome Institute"/>
            <person name="Benucci G.M."/>
            <person name="Marozzi G."/>
            <person name="Antonielli L."/>
            <person name="Sanchez S."/>
            <person name="Marco P."/>
            <person name="Wang X."/>
            <person name="Falini L.B."/>
            <person name="Barry K."/>
            <person name="Haridas S."/>
            <person name="Lipzen A."/>
            <person name="Labutti K."/>
            <person name="Grigoriev I.V."/>
            <person name="Murat C."/>
            <person name="Martin F."/>
            <person name="Albertini E."/>
            <person name="Donnini D."/>
            <person name="Bonito G."/>
        </authorList>
    </citation>
    <scope>NUCLEOTIDE SEQUENCE [LARGE SCALE GENOMIC DNA]</scope>
    <source>
        <strain evidence="8 9">Sb_GMNB300</strain>
    </source>
</reference>
<keyword evidence="7" id="KW-0472">Membrane</keyword>
<dbReference type="GO" id="GO:0020037">
    <property type="term" value="F:heme binding"/>
    <property type="evidence" value="ECO:0007669"/>
    <property type="project" value="InterPro"/>
</dbReference>
<protein>
    <submittedName>
        <fullName evidence="8">Cytochrome P450</fullName>
    </submittedName>
</protein>
<comment type="caution">
    <text evidence="8">The sequence shown here is derived from an EMBL/GenBank/DDBJ whole genome shotgun (WGS) entry which is preliminary data.</text>
</comment>
<keyword evidence="6" id="KW-0560">Oxidoreductase</keyword>
<keyword evidence="5 6" id="KW-0349">Heme</keyword>
<dbReference type="Pfam" id="PF00067">
    <property type="entry name" value="p450"/>
    <property type="match status" value="1"/>
</dbReference>
<keyword evidence="6" id="KW-0503">Monooxygenase</keyword>
<dbReference type="PROSITE" id="PS00086">
    <property type="entry name" value="CYTOCHROME_P450"/>
    <property type="match status" value="1"/>
</dbReference>
<gene>
    <name evidence="8" type="ORF">FN846DRAFT_898162</name>
</gene>
<dbReference type="InterPro" id="IPR001128">
    <property type="entry name" value="Cyt_P450"/>
</dbReference>
<dbReference type="PANTHER" id="PTHR24305:SF166">
    <property type="entry name" value="CYTOCHROME P450 12A4, MITOCHONDRIAL-RELATED"/>
    <property type="match status" value="1"/>
</dbReference>
<dbReference type="GO" id="GO:0005506">
    <property type="term" value="F:iron ion binding"/>
    <property type="evidence" value="ECO:0007669"/>
    <property type="project" value="InterPro"/>
</dbReference>
<dbReference type="EMBL" id="VXIS01000053">
    <property type="protein sequence ID" value="KAA8909835.1"/>
    <property type="molecule type" value="Genomic_DNA"/>
</dbReference>
<dbReference type="Gene3D" id="1.10.630.10">
    <property type="entry name" value="Cytochrome P450"/>
    <property type="match status" value="1"/>
</dbReference>